<gene>
    <name evidence="9" type="ORF">CTheo_6237</name>
</gene>
<organism evidence="9 10">
    <name type="scientific">Ceratobasidium theobromae</name>
    <dbReference type="NCBI Taxonomy" id="1582974"/>
    <lineage>
        <taxon>Eukaryota</taxon>
        <taxon>Fungi</taxon>
        <taxon>Dikarya</taxon>
        <taxon>Basidiomycota</taxon>
        <taxon>Agaricomycotina</taxon>
        <taxon>Agaricomycetes</taxon>
        <taxon>Cantharellales</taxon>
        <taxon>Ceratobasidiaceae</taxon>
        <taxon>Ceratobasidium</taxon>
    </lineage>
</organism>
<dbReference type="Pfam" id="PF12937">
    <property type="entry name" value="F-box-like"/>
    <property type="match status" value="1"/>
</dbReference>
<evidence type="ECO:0000256" key="4">
    <source>
        <dbReference type="ARBA" id="ARBA00022840"/>
    </source>
</evidence>
<dbReference type="InterPro" id="IPR036047">
    <property type="entry name" value="F-box-like_dom_sf"/>
</dbReference>
<keyword evidence="3 9" id="KW-0418">Kinase</keyword>
<evidence type="ECO:0000256" key="3">
    <source>
        <dbReference type="ARBA" id="ARBA00022777"/>
    </source>
</evidence>
<dbReference type="GO" id="GO:0004672">
    <property type="term" value="F:protein kinase activity"/>
    <property type="evidence" value="ECO:0007669"/>
    <property type="project" value="InterPro"/>
</dbReference>
<keyword evidence="1" id="KW-0808">Transferase</keyword>
<feature type="region of interest" description="Disordered" evidence="6">
    <location>
        <begin position="1023"/>
        <end position="1046"/>
    </location>
</feature>
<keyword evidence="2" id="KW-0547">Nucleotide-binding</keyword>
<dbReference type="SMART" id="SM00256">
    <property type="entry name" value="FBOX"/>
    <property type="match status" value="1"/>
</dbReference>
<dbReference type="Proteomes" id="UP000383932">
    <property type="component" value="Unassembled WGS sequence"/>
</dbReference>
<dbReference type="InterPro" id="IPR008271">
    <property type="entry name" value="Ser/Thr_kinase_AS"/>
</dbReference>
<comment type="similarity">
    <text evidence="5">Belongs to the protein kinase superfamily. Ser/Thr protein kinase family. GCN2 subfamily.</text>
</comment>
<feature type="region of interest" description="Disordered" evidence="6">
    <location>
        <begin position="19"/>
        <end position="39"/>
    </location>
</feature>
<feature type="region of interest" description="Disordered" evidence="6">
    <location>
        <begin position="257"/>
        <end position="292"/>
    </location>
</feature>
<evidence type="ECO:0000256" key="1">
    <source>
        <dbReference type="ARBA" id="ARBA00022679"/>
    </source>
</evidence>
<evidence type="ECO:0000313" key="10">
    <source>
        <dbReference type="Proteomes" id="UP000383932"/>
    </source>
</evidence>
<dbReference type="SMART" id="SM00220">
    <property type="entry name" value="S_TKc"/>
    <property type="match status" value="1"/>
</dbReference>
<dbReference type="PANTHER" id="PTHR11042">
    <property type="entry name" value="EUKARYOTIC TRANSLATION INITIATION FACTOR 2-ALPHA KINASE EIF2-ALPHA KINASE -RELATED"/>
    <property type="match status" value="1"/>
</dbReference>
<comment type="caution">
    <text evidence="9">The sequence shown here is derived from an EMBL/GenBank/DDBJ whole genome shotgun (WGS) entry which is preliminary data.</text>
</comment>
<keyword evidence="4" id="KW-0067">ATP-binding</keyword>
<dbReference type="GO" id="GO:0005524">
    <property type="term" value="F:ATP binding"/>
    <property type="evidence" value="ECO:0007669"/>
    <property type="project" value="UniProtKB-KW"/>
</dbReference>
<dbReference type="PROSITE" id="PS50011">
    <property type="entry name" value="PROTEIN_KINASE_DOM"/>
    <property type="match status" value="1"/>
</dbReference>
<dbReference type="AlphaFoldDB" id="A0A5N5QEZ2"/>
<dbReference type="InterPro" id="IPR000719">
    <property type="entry name" value="Prot_kinase_dom"/>
</dbReference>
<feature type="domain" description="F-box" evidence="8">
    <location>
        <begin position="480"/>
        <end position="527"/>
    </location>
</feature>
<feature type="compositionally biased region" description="Polar residues" evidence="6">
    <location>
        <begin position="282"/>
        <end position="292"/>
    </location>
</feature>
<dbReference type="EMBL" id="SSOP01000178">
    <property type="protein sequence ID" value="KAB5590322.1"/>
    <property type="molecule type" value="Genomic_DNA"/>
</dbReference>
<protein>
    <submittedName>
        <fullName evidence="9">Pkinase domain-containing protein</fullName>
    </submittedName>
</protein>
<sequence length="1135" mass="125779">MQWAELGSLDDLILQRLGVKSSDQGSEEPPSGEYQTREDRIRAFRARAGRGDTAHASGEIRRREARRRAREMKAVHLLSAEEIRSLFGDVVAGLAFLHESSFLHLDLKPGNVLLTLDEGQLMLSDFGTAQDALQSSRERTGNTGTLEYCAPESLRHDQDGTLRQVTSKSDMWSLGMVLHKLVYFRLPWKNDENLTELENEIIGFQGYKANTENTQAFAKRRLPVALCQLLSKLLDIDPFERPGSDQVLKVVRSRQLDPSLDPGDELHHEGVGPLVRRPTPPSRGNENTAVNYDTDSHNSAILVQEPSTDMPSMDIRNSRAASGTQMRRRSDPVGEIGNITPRLLVLDGPTSAGERVAGLVSTINISRLLSRGFKCALLISKTILLINLCVPTPPKIAALSFVIGLGLLDMWTRRLRWSFALVVLHLAFIWTASRERMALVNDEMDIDMEDEGQTPAESSALVGVNNFMFIPPPKDTKYGEPHLDRLPPIILERILSHLGTRAIAALRRTCKALNNAISDTPEIWAGLVRRFRRATSNVLLMGSHPVLMPRVDHANGYQEDLLRCAYILRRKWSSPVFQARQLAGTNIIRHGAFGFIDQADSMGRYFLTVSRSSVVLWTLEPNSVPRRCREVFPGEENAPLPERDMIVRTMVTRPGTSLVAYLAVQISQQRSYRLRTEIFQIHLSRPGLSSDSKLGLCAIYETEGALVGFTDYLLAYALGDDAQTILLCCWVTKRATKLVTRRVGAIPYEHMTCRALAFGSDIIVVVRDSFAEIYPREEFTVLDPDLYPSDESDEIIQGDFEMLPTTYATDIATFHVSFITSPQIFIHSPRSASYPNGNNSRASLAIRVISLIGVARSPILPTDPSIPYSVTTARVCQTPKNPESTQPTSPPPSAPPSPPAPTNGTAAQPSPGAHTNAPVNLHTTPYLNLPHPERYRFVFHIHALQPQHPHLAYGPIINGPNGRAVMLATHVGPSEGPGQARQFVLKFRHPSSEELFNFVKSKVPRPPPRQPSNGALQQPVAHITHPSHPIPHVPAPQGPDTHPNTQLPTPPPNAFFNPTGPRPDPLAPLLELTRPIPILDVSRGMSHLWQTFEMVFLEILAWDEGSGTLLIANRRGRIVVLECARPALQPRGLSS</sequence>
<dbReference type="PROSITE" id="PS50181">
    <property type="entry name" value="FBOX"/>
    <property type="match status" value="1"/>
</dbReference>
<dbReference type="CDD" id="cd09917">
    <property type="entry name" value="F-box_SF"/>
    <property type="match status" value="1"/>
</dbReference>
<reference evidence="9 10" key="1">
    <citation type="journal article" date="2019" name="Fungal Biol. Biotechnol.">
        <title>Draft genome sequence of fastidious pathogen Ceratobasidium theobromae, which causes vascular-streak dieback in Theobroma cacao.</title>
        <authorList>
            <person name="Ali S.S."/>
            <person name="Asman A."/>
            <person name="Shao J."/>
            <person name="Firmansyah A.P."/>
            <person name="Susilo A.W."/>
            <person name="Rosmana A."/>
            <person name="McMahon P."/>
            <person name="Junaid M."/>
            <person name="Guest D."/>
            <person name="Kheng T.Y."/>
            <person name="Meinhardt L.W."/>
            <person name="Bailey B.A."/>
        </authorList>
    </citation>
    <scope>NUCLEOTIDE SEQUENCE [LARGE SCALE GENOMIC DNA]</scope>
    <source>
        <strain evidence="9 10">CT2</strain>
    </source>
</reference>
<evidence type="ECO:0000256" key="2">
    <source>
        <dbReference type="ARBA" id="ARBA00022741"/>
    </source>
</evidence>
<dbReference type="GO" id="GO:0005737">
    <property type="term" value="C:cytoplasm"/>
    <property type="evidence" value="ECO:0007669"/>
    <property type="project" value="TreeGrafter"/>
</dbReference>
<accession>A0A5N5QEZ2</accession>
<feature type="domain" description="Protein kinase" evidence="7">
    <location>
        <begin position="1"/>
        <end position="260"/>
    </location>
</feature>
<dbReference type="Pfam" id="PF00069">
    <property type="entry name" value="Pkinase"/>
    <property type="match status" value="1"/>
</dbReference>
<dbReference type="InterPro" id="IPR001810">
    <property type="entry name" value="F-box_dom"/>
</dbReference>
<evidence type="ECO:0000256" key="6">
    <source>
        <dbReference type="SAM" id="MobiDB-lite"/>
    </source>
</evidence>
<keyword evidence="10" id="KW-1185">Reference proteome</keyword>
<proteinExistence type="inferred from homology"/>
<evidence type="ECO:0000259" key="7">
    <source>
        <dbReference type="PROSITE" id="PS50011"/>
    </source>
</evidence>
<dbReference type="OrthoDB" id="1405469at2759"/>
<dbReference type="InterPro" id="IPR050339">
    <property type="entry name" value="CC_SR_Kinase"/>
</dbReference>
<dbReference type="PROSITE" id="PS00108">
    <property type="entry name" value="PROTEIN_KINASE_ST"/>
    <property type="match status" value="1"/>
</dbReference>
<name>A0A5N5QEZ2_9AGAM</name>
<dbReference type="SUPFAM" id="SSF56112">
    <property type="entry name" value="Protein kinase-like (PK-like)"/>
    <property type="match status" value="1"/>
</dbReference>
<feature type="compositionally biased region" description="Pro residues" evidence="6">
    <location>
        <begin position="888"/>
        <end position="901"/>
    </location>
</feature>
<feature type="region of interest" description="Disordered" evidence="6">
    <location>
        <begin position="309"/>
        <end position="332"/>
    </location>
</feature>
<evidence type="ECO:0000259" key="8">
    <source>
        <dbReference type="PROSITE" id="PS50181"/>
    </source>
</evidence>
<dbReference type="Gene3D" id="1.20.1280.50">
    <property type="match status" value="1"/>
</dbReference>
<dbReference type="Gene3D" id="1.10.510.10">
    <property type="entry name" value="Transferase(Phosphotransferase) domain 1"/>
    <property type="match status" value="1"/>
</dbReference>
<dbReference type="SUPFAM" id="SSF81383">
    <property type="entry name" value="F-box domain"/>
    <property type="match status" value="1"/>
</dbReference>
<evidence type="ECO:0000313" key="9">
    <source>
        <dbReference type="EMBL" id="KAB5590322.1"/>
    </source>
</evidence>
<dbReference type="GO" id="GO:0005634">
    <property type="term" value="C:nucleus"/>
    <property type="evidence" value="ECO:0007669"/>
    <property type="project" value="TreeGrafter"/>
</dbReference>
<dbReference type="PANTHER" id="PTHR11042:SF138">
    <property type="entry name" value="SERINE_THREONINE-PROTEIN KINASE IKS1-RELATED"/>
    <property type="match status" value="1"/>
</dbReference>
<evidence type="ECO:0000256" key="5">
    <source>
        <dbReference type="ARBA" id="ARBA00037982"/>
    </source>
</evidence>
<feature type="region of interest" description="Disordered" evidence="6">
    <location>
        <begin position="876"/>
        <end position="925"/>
    </location>
</feature>
<feature type="compositionally biased region" description="Pro residues" evidence="6">
    <location>
        <begin position="1028"/>
        <end position="1037"/>
    </location>
</feature>
<dbReference type="InterPro" id="IPR011009">
    <property type="entry name" value="Kinase-like_dom_sf"/>
</dbReference>